<accession>A0AAE1D3Z7</accession>
<gene>
    <name evidence="2" type="ORF">RRG08_061601</name>
</gene>
<feature type="compositionally biased region" description="Basic and acidic residues" evidence="1">
    <location>
        <begin position="114"/>
        <end position="123"/>
    </location>
</feature>
<proteinExistence type="predicted"/>
<evidence type="ECO:0000313" key="3">
    <source>
        <dbReference type="Proteomes" id="UP001283361"/>
    </source>
</evidence>
<sequence length="176" mass="20115">MASAASVQKKWLFSTSTPPWPEPLWRQSNGMTWRRGWSPTDQRGWSPTDQRGWSPTDQRGWSPTDQRGWSPTDQRGWSPTDQRGWSPTDQRGWSPTDQLSTDLRFPEVPSDLPGDGHSHELEHTPSGSAGLPLTHSAYDSSWNLFKMSHLSFTHEALQTYRWSVAVIMVRKLMVKP</sequence>
<dbReference type="AlphaFoldDB" id="A0AAE1D3Z7"/>
<evidence type="ECO:0000313" key="2">
    <source>
        <dbReference type="EMBL" id="KAK3756541.1"/>
    </source>
</evidence>
<feature type="region of interest" description="Disordered" evidence="1">
    <location>
        <begin position="1"/>
        <end position="128"/>
    </location>
</feature>
<keyword evidence="3" id="KW-1185">Reference proteome</keyword>
<comment type="caution">
    <text evidence="2">The sequence shown here is derived from an EMBL/GenBank/DDBJ whole genome shotgun (WGS) entry which is preliminary data.</text>
</comment>
<reference evidence="2" key="1">
    <citation type="journal article" date="2023" name="G3 (Bethesda)">
        <title>A reference genome for the long-term kleptoplast-retaining sea slug Elysia crispata morphotype clarki.</title>
        <authorList>
            <person name="Eastman K.E."/>
            <person name="Pendleton A.L."/>
            <person name="Shaikh M.A."/>
            <person name="Suttiyut T."/>
            <person name="Ogas R."/>
            <person name="Tomko P."/>
            <person name="Gavelis G."/>
            <person name="Widhalm J.R."/>
            <person name="Wisecaver J.H."/>
        </authorList>
    </citation>
    <scope>NUCLEOTIDE SEQUENCE</scope>
    <source>
        <strain evidence="2">ECLA1</strain>
    </source>
</reference>
<evidence type="ECO:0000256" key="1">
    <source>
        <dbReference type="SAM" id="MobiDB-lite"/>
    </source>
</evidence>
<dbReference type="EMBL" id="JAWDGP010005499">
    <property type="protein sequence ID" value="KAK3756541.1"/>
    <property type="molecule type" value="Genomic_DNA"/>
</dbReference>
<name>A0AAE1D3Z7_9GAST</name>
<feature type="compositionally biased region" description="Polar residues" evidence="1">
    <location>
        <begin position="39"/>
        <end position="101"/>
    </location>
</feature>
<protein>
    <submittedName>
        <fullName evidence="2">Uncharacterized protein</fullName>
    </submittedName>
</protein>
<organism evidence="2 3">
    <name type="scientific">Elysia crispata</name>
    <name type="common">lettuce slug</name>
    <dbReference type="NCBI Taxonomy" id="231223"/>
    <lineage>
        <taxon>Eukaryota</taxon>
        <taxon>Metazoa</taxon>
        <taxon>Spiralia</taxon>
        <taxon>Lophotrochozoa</taxon>
        <taxon>Mollusca</taxon>
        <taxon>Gastropoda</taxon>
        <taxon>Heterobranchia</taxon>
        <taxon>Euthyneura</taxon>
        <taxon>Panpulmonata</taxon>
        <taxon>Sacoglossa</taxon>
        <taxon>Placobranchoidea</taxon>
        <taxon>Plakobranchidae</taxon>
        <taxon>Elysia</taxon>
    </lineage>
</organism>
<dbReference type="Proteomes" id="UP001283361">
    <property type="component" value="Unassembled WGS sequence"/>
</dbReference>